<feature type="compositionally biased region" description="Basic residues" evidence="8">
    <location>
        <begin position="103"/>
        <end position="120"/>
    </location>
</feature>
<dbReference type="CDD" id="cd18787">
    <property type="entry name" value="SF2_C_DEAD"/>
    <property type="match status" value="1"/>
</dbReference>
<evidence type="ECO:0000256" key="6">
    <source>
        <dbReference type="ARBA" id="ARBA00022884"/>
    </source>
</evidence>
<comment type="caution">
    <text evidence="10">The sequence shown here is derived from an EMBL/GenBank/DDBJ whole genome shotgun (WGS) entry which is preliminary data.</text>
</comment>
<evidence type="ECO:0000256" key="5">
    <source>
        <dbReference type="ARBA" id="ARBA00022840"/>
    </source>
</evidence>
<accession>A0ABQ9ETW0</accession>
<dbReference type="SUPFAM" id="SSF52540">
    <property type="entry name" value="P-loop containing nucleoside triphosphate hydrolases"/>
    <property type="match status" value="1"/>
</dbReference>
<keyword evidence="6" id="KW-0694">RNA-binding</keyword>
<dbReference type="InterPro" id="IPR001650">
    <property type="entry name" value="Helicase_C-like"/>
</dbReference>
<evidence type="ECO:0000256" key="8">
    <source>
        <dbReference type="SAM" id="MobiDB-lite"/>
    </source>
</evidence>
<dbReference type="EMBL" id="JARBDR010000657">
    <property type="protein sequence ID" value="KAJ8308600.1"/>
    <property type="molecule type" value="Genomic_DNA"/>
</dbReference>
<evidence type="ECO:0000256" key="4">
    <source>
        <dbReference type="ARBA" id="ARBA00022806"/>
    </source>
</evidence>
<evidence type="ECO:0000313" key="11">
    <source>
        <dbReference type="Proteomes" id="UP001217089"/>
    </source>
</evidence>
<keyword evidence="3" id="KW-0378">Hydrolase</keyword>
<evidence type="ECO:0000256" key="3">
    <source>
        <dbReference type="ARBA" id="ARBA00022801"/>
    </source>
</evidence>
<dbReference type="InterPro" id="IPR027417">
    <property type="entry name" value="P-loop_NTPase"/>
</dbReference>
<keyword evidence="5" id="KW-0067">ATP-binding</keyword>
<dbReference type="SMART" id="SM00490">
    <property type="entry name" value="HELICc"/>
    <property type="match status" value="1"/>
</dbReference>
<dbReference type="PANTHER" id="PTHR47959">
    <property type="entry name" value="ATP-DEPENDENT RNA HELICASE RHLE-RELATED"/>
    <property type="match status" value="1"/>
</dbReference>
<dbReference type="EC" id="3.6.4.13" evidence="1"/>
<dbReference type="Pfam" id="PF00271">
    <property type="entry name" value="Helicase_C"/>
    <property type="match status" value="1"/>
</dbReference>
<dbReference type="Gene3D" id="3.40.50.300">
    <property type="entry name" value="P-loop containing nucleotide triphosphate hydrolases"/>
    <property type="match status" value="1"/>
</dbReference>
<evidence type="ECO:0000256" key="1">
    <source>
        <dbReference type="ARBA" id="ARBA00012552"/>
    </source>
</evidence>
<feature type="compositionally biased region" description="Basic and acidic residues" evidence="8">
    <location>
        <begin position="159"/>
        <end position="177"/>
    </location>
</feature>
<evidence type="ECO:0000313" key="10">
    <source>
        <dbReference type="EMBL" id="KAJ8308600.1"/>
    </source>
</evidence>
<evidence type="ECO:0000256" key="7">
    <source>
        <dbReference type="ARBA" id="ARBA00047984"/>
    </source>
</evidence>
<feature type="region of interest" description="Disordered" evidence="8">
    <location>
        <begin position="103"/>
        <end position="188"/>
    </location>
</feature>
<keyword evidence="4" id="KW-0347">Helicase</keyword>
<name>A0ABQ9ETW0_TEGGR</name>
<dbReference type="InterPro" id="IPR050079">
    <property type="entry name" value="DEAD_box_RNA_helicase"/>
</dbReference>
<feature type="compositionally biased region" description="Basic residues" evidence="8">
    <location>
        <begin position="132"/>
        <end position="148"/>
    </location>
</feature>
<proteinExistence type="predicted"/>
<dbReference type="Proteomes" id="UP001217089">
    <property type="component" value="Unassembled WGS sequence"/>
</dbReference>
<evidence type="ECO:0000256" key="2">
    <source>
        <dbReference type="ARBA" id="ARBA00022741"/>
    </source>
</evidence>
<organism evidence="10 11">
    <name type="scientific">Tegillarca granosa</name>
    <name type="common">Malaysian cockle</name>
    <name type="synonym">Anadara granosa</name>
    <dbReference type="NCBI Taxonomy" id="220873"/>
    <lineage>
        <taxon>Eukaryota</taxon>
        <taxon>Metazoa</taxon>
        <taxon>Spiralia</taxon>
        <taxon>Lophotrochozoa</taxon>
        <taxon>Mollusca</taxon>
        <taxon>Bivalvia</taxon>
        <taxon>Autobranchia</taxon>
        <taxon>Pteriomorphia</taxon>
        <taxon>Arcoida</taxon>
        <taxon>Arcoidea</taxon>
        <taxon>Arcidae</taxon>
        <taxon>Tegillarca</taxon>
    </lineage>
</organism>
<protein>
    <recommendedName>
        <fullName evidence="1">RNA helicase</fullName>
        <ecNumber evidence="1">3.6.4.13</ecNumber>
    </recommendedName>
</protein>
<keyword evidence="2" id="KW-0547">Nucleotide-binding</keyword>
<reference evidence="10 11" key="1">
    <citation type="submission" date="2022-12" db="EMBL/GenBank/DDBJ databases">
        <title>Chromosome-level genome of Tegillarca granosa.</title>
        <authorList>
            <person name="Kim J."/>
        </authorList>
    </citation>
    <scope>NUCLEOTIDE SEQUENCE [LARGE SCALE GENOMIC DNA]</scope>
    <source>
        <strain evidence="10">Teg-2019</strain>
        <tissue evidence="10">Adductor muscle</tissue>
    </source>
</reference>
<evidence type="ECO:0000259" key="9">
    <source>
        <dbReference type="PROSITE" id="PS51194"/>
    </source>
</evidence>
<gene>
    <name evidence="10" type="ORF">KUTeg_013474</name>
</gene>
<dbReference type="PANTHER" id="PTHR47959:SF15">
    <property type="entry name" value="RNA HELICASE"/>
    <property type="match status" value="1"/>
</dbReference>
<keyword evidence="11" id="KW-1185">Reference proteome</keyword>
<comment type="catalytic activity">
    <reaction evidence="7">
        <text>ATP + H2O = ADP + phosphate + H(+)</text>
        <dbReference type="Rhea" id="RHEA:13065"/>
        <dbReference type="ChEBI" id="CHEBI:15377"/>
        <dbReference type="ChEBI" id="CHEBI:15378"/>
        <dbReference type="ChEBI" id="CHEBI:30616"/>
        <dbReference type="ChEBI" id="CHEBI:43474"/>
        <dbReference type="ChEBI" id="CHEBI:456216"/>
        <dbReference type="EC" id="3.6.4.13"/>
    </reaction>
</comment>
<dbReference type="PROSITE" id="PS51194">
    <property type="entry name" value="HELICASE_CTER"/>
    <property type="match status" value="1"/>
</dbReference>
<sequence>MDMSKRDNVVKNFRSGKTWILICTELMGRGIDFKGVNLVINYDFPNSAIGYIHRIGRTGRAGRPGRAITFFTEDDATNLRSIANVMKEAGCRVPEYMLKIKQPSKKMRKKLSQRVPKRPRISNLSTYDIQRAKRKRNIIQNQKKKKSKQVNSEDIVGEESTKAKQQSEIKTKKDSVAKKNKMDKKIKT</sequence>
<feature type="domain" description="Helicase C-terminal" evidence="9">
    <location>
        <begin position="1"/>
        <end position="101"/>
    </location>
</feature>